<comment type="caution">
    <text evidence="1">The sequence shown here is derived from an EMBL/GenBank/DDBJ whole genome shotgun (WGS) entry which is preliminary data.</text>
</comment>
<evidence type="ECO:0000313" key="1">
    <source>
        <dbReference type="EMBL" id="CAJ2666539.1"/>
    </source>
</evidence>
<accession>A0ACB0LEI7</accession>
<protein>
    <submittedName>
        <fullName evidence="1">Uncharacterized protein</fullName>
    </submittedName>
</protein>
<organism evidence="1 2">
    <name type="scientific">Trifolium pratense</name>
    <name type="common">Red clover</name>
    <dbReference type="NCBI Taxonomy" id="57577"/>
    <lineage>
        <taxon>Eukaryota</taxon>
        <taxon>Viridiplantae</taxon>
        <taxon>Streptophyta</taxon>
        <taxon>Embryophyta</taxon>
        <taxon>Tracheophyta</taxon>
        <taxon>Spermatophyta</taxon>
        <taxon>Magnoliopsida</taxon>
        <taxon>eudicotyledons</taxon>
        <taxon>Gunneridae</taxon>
        <taxon>Pentapetalae</taxon>
        <taxon>rosids</taxon>
        <taxon>fabids</taxon>
        <taxon>Fabales</taxon>
        <taxon>Fabaceae</taxon>
        <taxon>Papilionoideae</taxon>
        <taxon>50 kb inversion clade</taxon>
        <taxon>NPAAA clade</taxon>
        <taxon>Hologalegina</taxon>
        <taxon>IRL clade</taxon>
        <taxon>Trifolieae</taxon>
        <taxon>Trifolium</taxon>
    </lineage>
</organism>
<dbReference type="Proteomes" id="UP001177021">
    <property type="component" value="Unassembled WGS sequence"/>
</dbReference>
<reference evidence="1" key="1">
    <citation type="submission" date="2023-10" db="EMBL/GenBank/DDBJ databases">
        <authorList>
            <person name="Rodriguez Cubillos JULIANA M."/>
            <person name="De Vega J."/>
        </authorList>
    </citation>
    <scope>NUCLEOTIDE SEQUENCE</scope>
</reference>
<evidence type="ECO:0000313" key="2">
    <source>
        <dbReference type="Proteomes" id="UP001177021"/>
    </source>
</evidence>
<dbReference type="EMBL" id="CASHSV030000513">
    <property type="protein sequence ID" value="CAJ2666539.1"/>
    <property type="molecule type" value="Genomic_DNA"/>
</dbReference>
<sequence length="702" mass="78452">MSNATALLGQKNDNSDANPKKSKDEEDLQERSTKKMKGGHEEGRLSSAQPNETTEGVHSKVAEEVGGRSYCDMVLGRKGGYGSGEEEDDNEIGEKEGEDGGNMKPSAMGGNGDEGPWRVVHKQRRNRKSASAKNVTAMDGKGSNIPAKQHPAPMRNNGEAKISGSRFIALSDDNCEISVEDVEREGVNMLNDRDIDVLNDGQRNLNGVNAKNNKNRRGSYGGSAKKGEANTEILSKDKKLATRGGVVKGKTASQVKKGVENLAEKMGVDWIENLKAQYDKPTSTSRERSKTEEVQKERSVNFEGELGSNQTTSLGRVDANLINAPRPPNTGGAQKSTPILIRHEAEVGVEMEIFEDANDQGASNTSFYRYCKQYISMYKPVILVIMETCCDPLSLEKTFKRLGYDGLVATEVHGYAGGIAVAWQKHNIIVDVCIKKFQFMHLKVNYPSGEQWFFTPVYASPNEENRKQMWEDLRAIANSMREAWLVAGDFNDIAYMEEKKGGVSASIRRCNKFRDRISACDLLDMGAMGPKFTWRGPIFHGGQRIYERLDRALCNDKWRISFPDGSVKVLTRVAFSDHHPILIPPMDAAYVRAPRQFKFESAWLLDDSYPKMLTESWKKDMSVLHNLENVQRGITSWKLQTFDQVICKKKELMARLAGIQSCVYQGNNSGGLKRLEYKNKCEVECDDFMSFLCSFKQMQANK</sequence>
<name>A0ACB0LEI7_TRIPR</name>
<keyword evidence="2" id="KW-1185">Reference proteome</keyword>
<gene>
    <name evidence="1" type="ORF">MILVUS5_LOCUS31324</name>
</gene>
<proteinExistence type="predicted"/>